<accession>A0A3P3Y6W2</accession>
<feature type="signal peptide" evidence="4">
    <location>
        <begin position="1"/>
        <end position="20"/>
    </location>
</feature>
<dbReference type="InterPro" id="IPR050328">
    <property type="entry name" value="Dev_Immune_Receptor"/>
</dbReference>
<gene>
    <name evidence="6" type="ORF">PLBR_LOCUS3121</name>
</gene>
<evidence type="ECO:0000256" key="3">
    <source>
        <dbReference type="ARBA" id="ARBA00022737"/>
    </source>
</evidence>
<organism evidence="6 7">
    <name type="scientific">Plasmodiophora brassicae</name>
    <name type="common">Clubroot disease agent</name>
    <dbReference type="NCBI Taxonomy" id="37360"/>
    <lineage>
        <taxon>Eukaryota</taxon>
        <taxon>Sar</taxon>
        <taxon>Rhizaria</taxon>
        <taxon>Endomyxa</taxon>
        <taxon>Phytomyxea</taxon>
        <taxon>Plasmodiophorida</taxon>
        <taxon>Plasmodiophoridae</taxon>
        <taxon>Plasmodiophora</taxon>
    </lineage>
</organism>
<feature type="chain" id="PRO_5018188283" description="Disease resistance R13L4/SHOC-2-like LRR domain-containing protein" evidence="4">
    <location>
        <begin position="21"/>
        <end position="250"/>
    </location>
</feature>
<evidence type="ECO:0000313" key="7">
    <source>
        <dbReference type="Proteomes" id="UP000290189"/>
    </source>
</evidence>
<dbReference type="PANTHER" id="PTHR24373:SF370">
    <property type="entry name" value="FISH-LIPS, ISOFORM E"/>
    <property type="match status" value="1"/>
</dbReference>
<dbReference type="AlphaFoldDB" id="A0A3P3Y6W2"/>
<dbReference type="InterPro" id="IPR001611">
    <property type="entry name" value="Leu-rich_rpt"/>
</dbReference>
<sequence length="250" mass="27260">MSFSTHRALWALALAGGALVVHIGDRRAVAVDVCTVYKQGCLASDTVIELTGKQLTGVVDTTWFGNVSAPAKILVLNLGNNQLTYIAADAFGAFVNLVHLELWTNILTQIPPTVVSLTYLNVLDLGNNQIASLPSHSLDMLTRLTLLHIDTNKFTYVPDHFFDALTQLTDLNLANNNVLLRVPRYAFVRLTKITSKPMDFTDCSTLQCGALKPPNLPDTSYTIPSETQATFVDQQADPAPIFIETQSASL</sequence>
<dbReference type="PROSITE" id="PS51450">
    <property type="entry name" value="LRR"/>
    <property type="match status" value="1"/>
</dbReference>
<evidence type="ECO:0000256" key="1">
    <source>
        <dbReference type="ARBA" id="ARBA00022614"/>
    </source>
</evidence>
<dbReference type="EMBL" id="OVEO01000005">
    <property type="protein sequence ID" value="SPQ95906.1"/>
    <property type="molecule type" value="Genomic_DNA"/>
</dbReference>
<dbReference type="InterPro" id="IPR032675">
    <property type="entry name" value="LRR_dom_sf"/>
</dbReference>
<protein>
    <recommendedName>
        <fullName evidence="5">Disease resistance R13L4/SHOC-2-like LRR domain-containing protein</fullName>
    </recommendedName>
</protein>
<dbReference type="GO" id="GO:0031012">
    <property type="term" value="C:extracellular matrix"/>
    <property type="evidence" value="ECO:0007669"/>
    <property type="project" value="TreeGrafter"/>
</dbReference>
<dbReference type="SUPFAM" id="SSF52058">
    <property type="entry name" value="L domain-like"/>
    <property type="match status" value="1"/>
</dbReference>
<keyword evidence="2 4" id="KW-0732">Signal</keyword>
<keyword evidence="6" id="KW-0496">Mitochondrion</keyword>
<name>A0A3P3Y6W2_PLABS</name>
<dbReference type="InterPro" id="IPR003591">
    <property type="entry name" value="Leu-rich_rpt_typical-subtyp"/>
</dbReference>
<reference evidence="6 7" key="1">
    <citation type="submission" date="2018-03" db="EMBL/GenBank/DDBJ databases">
        <authorList>
            <person name="Fogelqvist J."/>
        </authorList>
    </citation>
    <scope>NUCLEOTIDE SEQUENCE [LARGE SCALE GENOMIC DNA]</scope>
</reference>
<dbReference type="Gene3D" id="3.80.10.10">
    <property type="entry name" value="Ribonuclease Inhibitor"/>
    <property type="match status" value="1"/>
</dbReference>
<dbReference type="GO" id="GO:0005615">
    <property type="term" value="C:extracellular space"/>
    <property type="evidence" value="ECO:0007669"/>
    <property type="project" value="TreeGrafter"/>
</dbReference>
<feature type="domain" description="Disease resistance R13L4/SHOC-2-like LRR" evidence="5">
    <location>
        <begin position="75"/>
        <end position="175"/>
    </location>
</feature>
<dbReference type="Proteomes" id="UP000290189">
    <property type="component" value="Unassembled WGS sequence"/>
</dbReference>
<proteinExistence type="predicted"/>
<evidence type="ECO:0000259" key="5">
    <source>
        <dbReference type="Pfam" id="PF23598"/>
    </source>
</evidence>
<dbReference type="SMART" id="SM00369">
    <property type="entry name" value="LRR_TYP"/>
    <property type="match status" value="4"/>
</dbReference>
<dbReference type="PANTHER" id="PTHR24373">
    <property type="entry name" value="SLIT RELATED LEUCINE-RICH REPEAT NEURONAL PROTEIN"/>
    <property type="match status" value="1"/>
</dbReference>
<geneLocation type="mitochondrion" evidence="6"/>
<evidence type="ECO:0000313" key="6">
    <source>
        <dbReference type="EMBL" id="SPQ95906.1"/>
    </source>
</evidence>
<dbReference type="InterPro" id="IPR055414">
    <property type="entry name" value="LRR_R13L4/SHOC2-like"/>
</dbReference>
<dbReference type="Pfam" id="PF23598">
    <property type="entry name" value="LRR_14"/>
    <property type="match status" value="1"/>
</dbReference>
<evidence type="ECO:0000256" key="2">
    <source>
        <dbReference type="ARBA" id="ARBA00022729"/>
    </source>
</evidence>
<evidence type="ECO:0000256" key="4">
    <source>
        <dbReference type="SAM" id="SignalP"/>
    </source>
</evidence>
<keyword evidence="3" id="KW-0677">Repeat</keyword>
<keyword evidence="1" id="KW-0433">Leucine-rich repeat</keyword>